<proteinExistence type="predicted"/>
<feature type="domain" description="Fe2OG dioxygenase" evidence="1">
    <location>
        <begin position="140"/>
        <end position="250"/>
    </location>
</feature>
<sequence>MVNVDENNLIDNKRYPLHSPVSSLYQNLVSQCKQDLNKNGACMLPGFLTTEAIAQIVAEIDRVAPKAYPCNEVHNVFLEEDDTSLPESHPRRLKEKTSLGSLAYDQIEHGDALRTLYEWDSLLHFVTAVLGKEKMYRMADPMAALTVNVMRKGQNHGWHFDESLVTTTIILQKPLEGGEFQYVTDLRGEDWDDYESLDDVLSGNEDRIQTLPVEAGTLLLFAGYYQLHRVTPVVGNTTRYVATLCFKDEPGVCNSPEVQKLFYGRTAAV</sequence>
<reference evidence="2" key="1">
    <citation type="submission" date="2018-05" db="EMBL/GenBank/DDBJ databases">
        <authorList>
            <person name="Lanie J.A."/>
            <person name="Ng W.-L."/>
            <person name="Kazmierczak K.M."/>
            <person name="Andrzejewski T.M."/>
            <person name="Davidsen T.M."/>
            <person name="Wayne K.J."/>
            <person name="Tettelin H."/>
            <person name="Glass J.I."/>
            <person name="Rusch D."/>
            <person name="Podicherti R."/>
            <person name="Tsui H.-C.T."/>
            <person name="Winkler M.E."/>
        </authorList>
    </citation>
    <scope>NUCLEOTIDE SEQUENCE</scope>
</reference>
<dbReference type="SUPFAM" id="SSF51197">
    <property type="entry name" value="Clavaminate synthase-like"/>
    <property type="match status" value="1"/>
</dbReference>
<evidence type="ECO:0000259" key="1">
    <source>
        <dbReference type="PROSITE" id="PS51471"/>
    </source>
</evidence>
<dbReference type="InterPro" id="IPR005123">
    <property type="entry name" value="Oxoglu/Fe-dep_dioxygenase_dom"/>
</dbReference>
<dbReference type="AlphaFoldDB" id="A0A382IR30"/>
<dbReference type="Gene3D" id="2.60.120.620">
    <property type="entry name" value="q2cbj1_9rhob like domain"/>
    <property type="match status" value="1"/>
</dbReference>
<accession>A0A382IR30</accession>
<protein>
    <recommendedName>
        <fullName evidence="1">Fe2OG dioxygenase domain-containing protein</fullName>
    </recommendedName>
</protein>
<gene>
    <name evidence="2" type="ORF">METZ01_LOCUS254573</name>
</gene>
<name>A0A382IR30_9ZZZZ</name>
<organism evidence="2">
    <name type="scientific">marine metagenome</name>
    <dbReference type="NCBI Taxonomy" id="408172"/>
    <lineage>
        <taxon>unclassified sequences</taxon>
        <taxon>metagenomes</taxon>
        <taxon>ecological metagenomes</taxon>
    </lineage>
</organism>
<evidence type="ECO:0000313" key="2">
    <source>
        <dbReference type="EMBL" id="SVC01719.1"/>
    </source>
</evidence>
<dbReference type="Pfam" id="PF23169">
    <property type="entry name" value="HalD"/>
    <property type="match status" value="1"/>
</dbReference>
<dbReference type="PROSITE" id="PS51471">
    <property type="entry name" value="FE2OG_OXY"/>
    <property type="match status" value="1"/>
</dbReference>
<dbReference type="EMBL" id="UINC01068821">
    <property type="protein sequence ID" value="SVC01719.1"/>
    <property type="molecule type" value="Genomic_DNA"/>
</dbReference>
<dbReference type="InterPro" id="IPR056470">
    <property type="entry name" value="BesD/HalB-like"/>
</dbReference>